<evidence type="ECO:0000256" key="2">
    <source>
        <dbReference type="SAM" id="MobiDB-lite"/>
    </source>
</evidence>
<dbReference type="EMBL" id="JBGFUD010007130">
    <property type="protein sequence ID" value="MFH4981398.1"/>
    <property type="molecule type" value="Genomic_DNA"/>
</dbReference>
<dbReference type="SMART" id="SM00241">
    <property type="entry name" value="ZP"/>
    <property type="match status" value="1"/>
</dbReference>
<name>A0ABD6EN63_9BILA</name>
<dbReference type="InterPro" id="IPR051962">
    <property type="entry name" value="Cuticlin"/>
</dbReference>
<keyword evidence="6" id="KW-1185">Reference proteome</keyword>
<comment type="caution">
    <text evidence="5">The sequence shown here is derived from an EMBL/GenBank/DDBJ whole genome shotgun (WGS) entry which is preliminary data.</text>
</comment>
<evidence type="ECO:0000256" key="3">
    <source>
        <dbReference type="SAM" id="Phobius"/>
    </source>
</evidence>
<evidence type="ECO:0000256" key="1">
    <source>
        <dbReference type="ARBA" id="ARBA00022729"/>
    </source>
</evidence>
<dbReference type="PROSITE" id="PS51034">
    <property type="entry name" value="ZP_2"/>
    <property type="match status" value="1"/>
</dbReference>
<proteinExistence type="predicted"/>
<protein>
    <recommendedName>
        <fullName evidence="4">ZP domain-containing protein</fullName>
    </recommendedName>
</protein>
<keyword evidence="3" id="KW-0472">Membrane</keyword>
<dbReference type="InterPro" id="IPR001507">
    <property type="entry name" value="ZP_dom"/>
</dbReference>
<accession>A0ABD6EN63</accession>
<feature type="domain" description="ZP" evidence="4">
    <location>
        <begin position="1"/>
        <end position="140"/>
    </location>
</feature>
<dbReference type="Proteomes" id="UP001608902">
    <property type="component" value="Unassembled WGS sequence"/>
</dbReference>
<feature type="region of interest" description="Disordered" evidence="2">
    <location>
        <begin position="355"/>
        <end position="391"/>
    </location>
</feature>
<dbReference type="Pfam" id="PF25301">
    <property type="entry name" value="CUT_C"/>
    <property type="match status" value="1"/>
</dbReference>
<organism evidence="5 6">
    <name type="scientific">Gnathostoma spinigerum</name>
    <dbReference type="NCBI Taxonomy" id="75299"/>
    <lineage>
        <taxon>Eukaryota</taxon>
        <taxon>Metazoa</taxon>
        <taxon>Ecdysozoa</taxon>
        <taxon>Nematoda</taxon>
        <taxon>Chromadorea</taxon>
        <taxon>Rhabditida</taxon>
        <taxon>Spirurina</taxon>
        <taxon>Gnathostomatomorpha</taxon>
        <taxon>Gnathostomatoidea</taxon>
        <taxon>Gnathostomatidae</taxon>
        <taxon>Gnathostoma</taxon>
    </lineage>
</organism>
<feature type="compositionally biased region" description="Polar residues" evidence="2">
    <location>
        <begin position="376"/>
        <end position="389"/>
    </location>
</feature>
<sequence length="487" mass="54015">MIATTEVRGRHSIPGCAYSIHASTIEDLNEGRPAGLPIVFARIGDRVLHQWHCDDEMFGILIKNCYVADGFGSRADVIDDRGCVVDPILINGIHYTPDLQRAYAESQVFKFADKPGVWFFCQIQMCMKKEGMCKGVTPPTCTSSGLSPYNQKSQVTGTTSRKDVIKGEMNIIKGEMTSLQPFKIISNTSSSPHINIDEGKKYTEGSKIRSENGLLEPNSFATFSQDAASFASSLESQLGFSNTNSSKQFRHVGGGMKNGNEQTLVSATRINSEKQTASSQIIQPLKHAGSLNDVVSEINVDEEVIVPEQLQTLLSNLPEKVSEDSLRKMFHESINDRRALIEGINLIGKQTNEYSKRMADAPPSRSFHSDRSNSSTAENLGHSTPSNSPLVHEEPMIAAQLLIYELDEEPPNSSRNVSEKRDGRTVIDCMVNHKILSVFVAIFGVISVLLFTVSLALMIRIRRHHLHREITGQKYWIQTMGTGREQR</sequence>
<evidence type="ECO:0000259" key="4">
    <source>
        <dbReference type="PROSITE" id="PS51034"/>
    </source>
</evidence>
<gene>
    <name evidence="5" type="ORF">AB6A40_008107</name>
</gene>
<dbReference type="PANTHER" id="PTHR22907:SF24">
    <property type="entry name" value="ZP DOMAIN-CONTAINING PROTEIN"/>
    <property type="match status" value="1"/>
</dbReference>
<dbReference type="InterPro" id="IPR057475">
    <property type="entry name" value="CUT_C"/>
</dbReference>
<keyword evidence="3" id="KW-0812">Transmembrane</keyword>
<evidence type="ECO:0000313" key="5">
    <source>
        <dbReference type="EMBL" id="MFH4981398.1"/>
    </source>
</evidence>
<dbReference type="AlphaFoldDB" id="A0ABD6EN63"/>
<keyword evidence="1" id="KW-0732">Signal</keyword>
<keyword evidence="3" id="KW-1133">Transmembrane helix</keyword>
<dbReference type="PANTHER" id="PTHR22907">
    <property type="entry name" value="GH04558P"/>
    <property type="match status" value="1"/>
</dbReference>
<evidence type="ECO:0000313" key="6">
    <source>
        <dbReference type="Proteomes" id="UP001608902"/>
    </source>
</evidence>
<reference evidence="5 6" key="1">
    <citation type="submission" date="2024-08" db="EMBL/GenBank/DDBJ databases">
        <title>Gnathostoma spinigerum genome.</title>
        <authorList>
            <person name="Gonzalez-Bertolin B."/>
            <person name="Monzon S."/>
            <person name="Zaballos A."/>
            <person name="Jimenez P."/>
            <person name="Dekumyoy P."/>
            <person name="Varona S."/>
            <person name="Cuesta I."/>
            <person name="Sumanam S."/>
            <person name="Adisakwattana P."/>
            <person name="Gasser R.B."/>
            <person name="Hernandez-Gonzalez A."/>
            <person name="Young N.D."/>
            <person name="Perteguer M.J."/>
        </authorList>
    </citation>
    <scope>NUCLEOTIDE SEQUENCE [LARGE SCALE GENOMIC DNA]</scope>
    <source>
        <strain evidence="5">AL3</strain>
        <tissue evidence="5">Liver</tissue>
    </source>
</reference>
<feature type="transmembrane region" description="Helical" evidence="3">
    <location>
        <begin position="435"/>
        <end position="459"/>
    </location>
</feature>